<keyword evidence="1" id="KW-0732">Signal</keyword>
<dbReference type="RefSeq" id="WP_379881687.1">
    <property type="nucleotide sequence ID" value="NZ_JBHPON010000002.1"/>
</dbReference>
<feature type="chain" id="PRO_5045575798" evidence="1">
    <location>
        <begin position="23"/>
        <end position="233"/>
    </location>
</feature>
<dbReference type="Proteomes" id="UP001596116">
    <property type="component" value="Unassembled WGS sequence"/>
</dbReference>
<organism evidence="2 3">
    <name type="scientific">Hyphococcus aureus</name>
    <dbReference type="NCBI Taxonomy" id="2666033"/>
    <lineage>
        <taxon>Bacteria</taxon>
        <taxon>Pseudomonadati</taxon>
        <taxon>Pseudomonadota</taxon>
        <taxon>Alphaproteobacteria</taxon>
        <taxon>Parvularculales</taxon>
        <taxon>Parvularculaceae</taxon>
        <taxon>Hyphococcus</taxon>
    </lineage>
</organism>
<keyword evidence="3" id="KW-1185">Reference proteome</keyword>
<protein>
    <submittedName>
        <fullName evidence="2">VPLPA-CTERM sorting domain-containing protein</fullName>
    </submittedName>
</protein>
<dbReference type="NCBIfam" id="TIGR03370">
    <property type="entry name" value="VPLPA-CTERM"/>
    <property type="match status" value="1"/>
</dbReference>
<sequence length="233" mass="24010">MKLRHLAIAAATLAASTGAAHATTFVFKGDGNNVTPLGAEGVDFVRDCGTVGSDYCTVDHAAGFDYQLDGVNLNVVAFADGDPTRLIQDVVPGDSGLGAYSELNPNDDQTQFDTGESIAFNFDEMVTLNDVEFNAGGDVNCSSFGSEGPCGDFRLTIDGMVIGVIAAQDVISSLGTGMSFLLEALTPEGGFSIAQLTVNASEVPVPAALPLLLSGLAGLGFAARKRRDPLVAQ</sequence>
<dbReference type="EMBL" id="JBHPON010000002">
    <property type="protein sequence ID" value="MFC6037068.1"/>
    <property type="molecule type" value="Genomic_DNA"/>
</dbReference>
<proteinExistence type="predicted"/>
<comment type="caution">
    <text evidence="2">The sequence shown here is derived from an EMBL/GenBank/DDBJ whole genome shotgun (WGS) entry which is preliminary data.</text>
</comment>
<feature type="signal peptide" evidence="1">
    <location>
        <begin position="1"/>
        <end position="22"/>
    </location>
</feature>
<gene>
    <name evidence="2" type="ORF">ACFMB1_16050</name>
</gene>
<accession>A0ABW1L2J3</accession>
<evidence type="ECO:0000313" key="2">
    <source>
        <dbReference type="EMBL" id="MFC6037068.1"/>
    </source>
</evidence>
<dbReference type="InterPro" id="IPR022472">
    <property type="entry name" value="VPLPA-CTERM"/>
</dbReference>
<name>A0ABW1L2J3_9PROT</name>
<evidence type="ECO:0000313" key="3">
    <source>
        <dbReference type="Proteomes" id="UP001596116"/>
    </source>
</evidence>
<evidence type="ECO:0000256" key="1">
    <source>
        <dbReference type="SAM" id="SignalP"/>
    </source>
</evidence>
<reference evidence="2 3" key="1">
    <citation type="submission" date="2024-09" db="EMBL/GenBank/DDBJ databases">
        <authorList>
            <person name="Zhang Z.-H."/>
        </authorList>
    </citation>
    <scope>NUCLEOTIDE SEQUENCE [LARGE SCALE GENOMIC DNA]</scope>
    <source>
        <strain evidence="2 3">HHTR114</strain>
    </source>
</reference>